<accession>A0ABC9N560</accession>
<evidence type="ECO:0000313" key="1">
    <source>
        <dbReference type="EMBL" id="EDO51814.1"/>
    </source>
</evidence>
<dbReference type="EMBL" id="AAYH02000049">
    <property type="protein sequence ID" value="EDO51814.1"/>
    <property type="molecule type" value="Genomic_DNA"/>
</dbReference>
<organism evidence="1 2">
    <name type="scientific">Bacteroides uniformis (strain ATCC 8492 / DSM 6597 / CCUG 4942 / CIP 103695 / JCM 5828 / KCTC 5204 / NCTC 13054 / VPI 0061)</name>
    <dbReference type="NCBI Taxonomy" id="411479"/>
    <lineage>
        <taxon>Bacteria</taxon>
        <taxon>Pseudomonadati</taxon>
        <taxon>Bacteroidota</taxon>
        <taxon>Bacteroidia</taxon>
        <taxon>Bacteroidales</taxon>
        <taxon>Bacteroidaceae</taxon>
        <taxon>Bacteroides</taxon>
    </lineage>
</organism>
<reference evidence="1" key="1">
    <citation type="submission" date="2007-06" db="EMBL/GenBank/DDBJ databases">
        <authorList>
            <person name="Fulton L."/>
            <person name="Clifton S."/>
            <person name="Fulton B."/>
            <person name="Xu J."/>
            <person name="Minx P."/>
            <person name="Pepin K.H."/>
            <person name="Johnson M."/>
            <person name="Thiruvilangam P."/>
            <person name="Bhonagiri V."/>
            <person name="Nash W.E."/>
            <person name="Mardis E.R."/>
            <person name="Wilson R.K."/>
        </authorList>
    </citation>
    <scope>NUCLEOTIDE SEQUENCE [LARGE SCALE GENOMIC DNA]</scope>
    <source>
        <strain evidence="1">ATCC 8492</strain>
    </source>
</reference>
<name>A0ABC9N560_BACUC</name>
<reference evidence="1" key="2">
    <citation type="submission" date="2013-11" db="EMBL/GenBank/DDBJ databases">
        <title>Draft genome sequence of Bacteroides uniformis (ATCC 8492).</title>
        <authorList>
            <person name="Sudarsanam P."/>
            <person name="Ley R."/>
            <person name="Guruge J."/>
            <person name="Turnbaugh P.J."/>
            <person name="Mahowald M."/>
            <person name="Liep D."/>
            <person name="Gordon J."/>
        </authorList>
    </citation>
    <scope>NUCLEOTIDE SEQUENCE</scope>
    <source>
        <strain evidence="1">ATCC 8492</strain>
    </source>
</reference>
<keyword evidence="2" id="KW-1185">Reference proteome</keyword>
<dbReference type="Proteomes" id="UP000004110">
    <property type="component" value="Unassembled WGS sequence"/>
</dbReference>
<protein>
    <submittedName>
        <fullName evidence="1">Uncharacterized protein</fullName>
    </submittedName>
</protein>
<gene>
    <name evidence="1" type="ORF">BACUNI_04363</name>
</gene>
<proteinExistence type="predicted"/>
<comment type="caution">
    <text evidence="1">The sequence shown here is derived from an EMBL/GenBank/DDBJ whole genome shotgun (WGS) entry which is preliminary data.</text>
</comment>
<sequence>MPMDREIQEMGGSVEAKQMQIYVSATRLKF</sequence>
<evidence type="ECO:0000313" key="2">
    <source>
        <dbReference type="Proteomes" id="UP000004110"/>
    </source>
</evidence>
<dbReference type="AlphaFoldDB" id="A0ABC9N560"/>